<accession>A0ACC2KU82</accession>
<keyword evidence="2" id="KW-1185">Reference proteome</keyword>
<sequence length="245" mass="26833">MCSFSVVGATNVGAHQICAVTVVHNVLCCTWCVQQCNARGVCSSRAMLLAECMQCCGGCEQRHSYAAGAVSDDVQVLRVVQGRRAGAACALEQVREHVLRLEEKVEGLNEANTQQISFGPRLTVLAEKTDSIEELLKDRSAQLDELRADIQAWMGQWESVTTAEEDPITYDVVFLYTRRGRLLDQVGECNARGVCSSRAMLLAECMQCCGGCEQRRSYAAGAVSDDVQVLRVVQGRRARAACDRF</sequence>
<comment type="caution">
    <text evidence="1">The sequence shown here is derived from an EMBL/GenBank/DDBJ whole genome shotgun (WGS) entry which is preliminary data.</text>
</comment>
<dbReference type="Proteomes" id="UP001234297">
    <property type="component" value="Chromosome 11"/>
</dbReference>
<evidence type="ECO:0000313" key="2">
    <source>
        <dbReference type="Proteomes" id="UP001234297"/>
    </source>
</evidence>
<evidence type="ECO:0000313" key="1">
    <source>
        <dbReference type="EMBL" id="KAJ8624560.1"/>
    </source>
</evidence>
<proteinExistence type="predicted"/>
<dbReference type="EMBL" id="CM056819">
    <property type="protein sequence ID" value="KAJ8624560.1"/>
    <property type="molecule type" value="Genomic_DNA"/>
</dbReference>
<protein>
    <submittedName>
        <fullName evidence="1">Uncharacterized protein</fullName>
    </submittedName>
</protein>
<reference evidence="1 2" key="1">
    <citation type="journal article" date="2022" name="Hortic Res">
        <title>A haplotype resolved chromosomal level avocado genome allows analysis of novel avocado genes.</title>
        <authorList>
            <person name="Nath O."/>
            <person name="Fletcher S.J."/>
            <person name="Hayward A."/>
            <person name="Shaw L.M."/>
            <person name="Masouleh A.K."/>
            <person name="Furtado A."/>
            <person name="Henry R.J."/>
            <person name="Mitter N."/>
        </authorList>
    </citation>
    <scope>NUCLEOTIDE SEQUENCE [LARGE SCALE GENOMIC DNA]</scope>
    <source>
        <strain evidence="2">cv. Hass</strain>
    </source>
</reference>
<organism evidence="1 2">
    <name type="scientific">Persea americana</name>
    <name type="common">Avocado</name>
    <dbReference type="NCBI Taxonomy" id="3435"/>
    <lineage>
        <taxon>Eukaryota</taxon>
        <taxon>Viridiplantae</taxon>
        <taxon>Streptophyta</taxon>
        <taxon>Embryophyta</taxon>
        <taxon>Tracheophyta</taxon>
        <taxon>Spermatophyta</taxon>
        <taxon>Magnoliopsida</taxon>
        <taxon>Magnoliidae</taxon>
        <taxon>Laurales</taxon>
        <taxon>Lauraceae</taxon>
        <taxon>Persea</taxon>
    </lineage>
</organism>
<name>A0ACC2KU82_PERAE</name>
<gene>
    <name evidence="1" type="ORF">MRB53_033090</name>
</gene>